<feature type="domain" description="Response regulatory" evidence="2">
    <location>
        <begin position="6"/>
        <end position="126"/>
    </location>
</feature>
<evidence type="ECO:0000256" key="1">
    <source>
        <dbReference type="PROSITE-ProRule" id="PRU00169"/>
    </source>
</evidence>
<dbReference type="AlphaFoldDB" id="A0AAP2DX12"/>
<keyword evidence="4" id="KW-1185">Reference proteome</keyword>
<dbReference type="GO" id="GO:0000160">
    <property type="term" value="P:phosphorelay signal transduction system"/>
    <property type="evidence" value="ECO:0007669"/>
    <property type="project" value="InterPro"/>
</dbReference>
<evidence type="ECO:0000313" key="3">
    <source>
        <dbReference type="EMBL" id="MBT1707934.1"/>
    </source>
</evidence>
<keyword evidence="1" id="KW-0597">Phosphoprotein</keyword>
<dbReference type="EMBL" id="JAHESE010000004">
    <property type="protein sequence ID" value="MBT1707934.1"/>
    <property type="molecule type" value="Genomic_DNA"/>
</dbReference>
<reference evidence="3 4" key="1">
    <citation type="submission" date="2021-05" db="EMBL/GenBank/DDBJ databases">
        <title>A Polyphasic approach of four new species of the genus Ohtaekwangia: Ohtaekwangia histidinii sp. nov., Ohtaekwangia cretensis sp. nov., Ohtaekwangia indiensis sp. nov., Ohtaekwangia reichenbachii sp. nov. from diverse environment.</title>
        <authorList>
            <person name="Octaviana S."/>
        </authorList>
    </citation>
    <scope>NUCLEOTIDE SEQUENCE [LARGE SCALE GENOMIC DNA]</scope>
    <source>
        <strain evidence="3 4">PWU5</strain>
    </source>
</reference>
<dbReference type="InterPro" id="IPR001789">
    <property type="entry name" value="Sig_transdc_resp-reg_receiver"/>
</dbReference>
<dbReference type="PROSITE" id="PS50110">
    <property type="entry name" value="RESPONSE_REGULATORY"/>
    <property type="match status" value="1"/>
</dbReference>
<dbReference type="PANTHER" id="PTHR44520">
    <property type="entry name" value="RESPONSE REGULATOR RCP1-RELATED"/>
    <property type="match status" value="1"/>
</dbReference>
<proteinExistence type="predicted"/>
<feature type="modified residue" description="4-aspartylphosphate" evidence="1">
    <location>
        <position position="59"/>
    </location>
</feature>
<dbReference type="Pfam" id="PF00072">
    <property type="entry name" value="Response_reg"/>
    <property type="match status" value="1"/>
</dbReference>
<gene>
    <name evidence="3" type="ORF">KK062_06865</name>
</gene>
<dbReference type="RefSeq" id="WP_254083525.1">
    <property type="nucleotide sequence ID" value="NZ_JAHESE010000004.1"/>
</dbReference>
<dbReference type="PANTHER" id="PTHR44520:SF2">
    <property type="entry name" value="RESPONSE REGULATOR RCP1"/>
    <property type="match status" value="1"/>
</dbReference>
<dbReference type="InterPro" id="IPR052893">
    <property type="entry name" value="TCS_response_regulator"/>
</dbReference>
<dbReference type="InterPro" id="IPR011006">
    <property type="entry name" value="CheY-like_superfamily"/>
</dbReference>
<dbReference type="SUPFAM" id="SSF52172">
    <property type="entry name" value="CheY-like"/>
    <property type="match status" value="1"/>
</dbReference>
<protein>
    <submittedName>
        <fullName evidence="3">Response regulator</fullName>
    </submittedName>
</protein>
<name>A0AAP2DX12_9BACT</name>
<dbReference type="Proteomes" id="UP001319080">
    <property type="component" value="Unassembled WGS sequence"/>
</dbReference>
<accession>A0AAP2DX12</accession>
<organism evidence="3 4">
    <name type="scientific">Dawidia cretensis</name>
    <dbReference type="NCBI Taxonomy" id="2782350"/>
    <lineage>
        <taxon>Bacteria</taxon>
        <taxon>Pseudomonadati</taxon>
        <taxon>Bacteroidota</taxon>
        <taxon>Cytophagia</taxon>
        <taxon>Cytophagales</taxon>
        <taxon>Chryseotaleaceae</taxon>
        <taxon>Dawidia</taxon>
    </lineage>
</organism>
<dbReference type="SMART" id="SM00448">
    <property type="entry name" value="REC"/>
    <property type="match status" value="1"/>
</dbReference>
<sequence>MSKATKILLADDDKDDREIFSEALASVDANVLYEGVEDGEEAIEALSDAPNRPNIIFLDINMPVMNGWDVLKKLKGDSTYGDIPVIVYSTSSGEKEKRTAFDLGALCFVTKPDSVKLIKAMLEIVILKVKSNDVSPQLCREIQRLLRQA</sequence>
<evidence type="ECO:0000259" key="2">
    <source>
        <dbReference type="PROSITE" id="PS50110"/>
    </source>
</evidence>
<comment type="caution">
    <text evidence="3">The sequence shown here is derived from an EMBL/GenBank/DDBJ whole genome shotgun (WGS) entry which is preliminary data.</text>
</comment>
<evidence type="ECO:0000313" key="4">
    <source>
        <dbReference type="Proteomes" id="UP001319080"/>
    </source>
</evidence>
<dbReference type="Gene3D" id="3.40.50.2300">
    <property type="match status" value="1"/>
</dbReference>